<protein>
    <recommendedName>
        <fullName evidence="3">Phenylacetate-CoA ligase</fullName>
    </recommendedName>
</protein>
<keyword evidence="2" id="KW-1185">Reference proteome</keyword>
<dbReference type="PANTHER" id="PTHR36932">
    <property type="entry name" value="CAPSULAR POLYSACCHARIDE BIOSYNTHESIS PROTEIN"/>
    <property type="match status" value="1"/>
</dbReference>
<evidence type="ECO:0000313" key="1">
    <source>
        <dbReference type="EMBL" id="QTD37307.1"/>
    </source>
</evidence>
<dbReference type="InterPro" id="IPR042099">
    <property type="entry name" value="ANL_N_sf"/>
</dbReference>
<reference evidence="1 2" key="1">
    <citation type="submission" date="2021-03" db="EMBL/GenBank/DDBJ databases">
        <title>Complete genome of Polaribacter_sp.G4M1.</title>
        <authorList>
            <person name="Jeong S.W."/>
            <person name="Bae J.W."/>
        </authorList>
    </citation>
    <scope>NUCLEOTIDE SEQUENCE [LARGE SCALE GENOMIC DNA]</scope>
    <source>
        <strain evidence="1 2">G4M1</strain>
    </source>
</reference>
<evidence type="ECO:0000313" key="2">
    <source>
        <dbReference type="Proteomes" id="UP000663935"/>
    </source>
</evidence>
<accession>A0ABX7SST5</accession>
<sequence>MNIALFLKENLKNIPPDIGVIINKLPYGLRPGIGKVYTRSKQDIHNFDNFNTNQKQDFIFQKVKNIVNYSYNNIKFYNTYYKEKKFNPSLLKKFEDIKRIPIINKAILNSYTIDERSKYFKNSYKVNTGGTSGTPFSLNILPDSMGHEWAHMHTIWSKFEYKPSDLKLVFGGRSNVKNTIDYDVVRNHYAINIYADYIEVSKVLKKILKRQSIKYLHGYPSSIYDFATYCRDYDEELKLAISNKLNGVFLGSEYPHSHFRNVIEKTFNTKSISWYGHTERAVLAYERNEKFVYEPFQTYGFTEAIKNEKDYDLVSTSYYNYASPLIRYNTQDKINDLHYKDELLDSFKISRGREGEFVIDKNRKKISLTGLIFGRHHKLFDYAKFIQLKQPVQGKIIIFFVSENASTEMAKELFDAKNLNLDIEFKKVKEPYRTKSGKINLLIK</sequence>
<dbReference type="EMBL" id="CP071795">
    <property type="protein sequence ID" value="QTD37307.1"/>
    <property type="molecule type" value="Genomic_DNA"/>
</dbReference>
<dbReference type="PANTHER" id="PTHR36932:SF1">
    <property type="entry name" value="CAPSULAR POLYSACCHARIDE BIOSYNTHESIS PROTEIN"/>
    <property type="match status" value="1"/>
</dbReference>
<name>A0ABX7SST5_9FLAO</name>
<evidence type="ECO:0008006" key="3">
    <source>
        <dbReference type="Google" id="ProtNLM"/>
    </source>
</evidence>
<dbReference type="Gene3D" id="3.40.50.12780">
    <property type="entry name" value="N-terminal domain of ligase-like"/>
    <property type="match status" value="1"/>
</dbReference>
<dbReference type="Proteomes" id="UP000663935">
    <property type="component" value="Chromosome"/>
</dbReference>
<dbReference type="RefSeq" id="WP_207971478.1">
    <property type="nucleotide sequence ID" value="NZ_CP071795.1"/>
</dbReference>
<dbReference type="InterPro" id="IPR053158">
    <property type="entry name" value="CapK_Type1_Caps_Biosynth"/>
</dbReference>
<proteinExistence type="predicted"/>
<organism evidence="1 2">
    <name type="scientific">Polaribacter batillariae</name>
    <dbReference type="NCBI Taxonomy" id="2808900"/>
    <lineage>
        <taxon>Bacteria</taxon>
        <taxon>Pseudomonadati</taxon>
        <taxon>Bacteroidota</taxon>
        <taxon>Flavobacteriia</taxon>
        <taxon>Flavobacteriales</taxon>
        <taxon>Flavobacteriaceae</taxon>
    </lineage>
</organism>
<gene>
    <name evidence="1" type="ORF">JL193_14540</name>
</gene>